<evidence type="ECO:0000313" key="1">
    <source>
        <dbReference type="EMBL" id="CAE6856993.1"/>
    </source>
</evidence>
<sequence>MKHLHLDLAPVSWRRHLHRMRPAARVLSLAALLLCVVAGFHAHKLLARLDSLDSQAARLAARAEQSAHASMTVSSAPIDPKQRVAVNAAVARLNLPWSDILNAVEAATPSQVALLSIAPEAGRELLRIEAESSGSESMIEYLKALERQPSFGRVNLVKHELAKDGMDGVTRFQIEAQWREAGS</sequence>
<dbReference type="RefSeq" id="WP_200661282.1">
    <property type="nucleotide sequence ID" value="NZ_CAJNAW010000044.1"/>
</dbReference>
<name>A0ABM8T4B1_9BURK</name>
<protein>
    <recommendedName>
        <fullName evidence="3">Pilus assembly protein</fullName>
    </recommendedName>
</protein>
<dbReference type="Proteomes" id="UP000673821">
    <property type="component" value="Unassembled WGS sequence"/>
</dbReference>
<accession>A0ABM8T4B1</accession>
<evidence type="ECO:0000313" key="2">
    <source>
        <dbReference type="Proteomes" id="UP000673821"/>
    </source>
</evidence>
<gene>
    <name evidence="1" type="ORF">R69776_07793</name>
</gene>
<proteinExistence type="predicted"/>
<comment type="caution">
    <text evidence="1">The sequence shown here is derived from an EMBL/GenBank/DDBJ whole genome shotgun (WGS) entry which is preliminary data.</text>
</comment>
<dbReference type="EMBL" id="CAJNBH010000044">
    <property type="protein sequence ID" value="CAE6856993.1"/>
    <property type="molecule type" value="Genomic_DNA"/>
</dbReference>
<organism evidence="1 2">
    <name type="scientific">Paraburkholderia nemoris</name>
    <dbReference type="NCBI Taxonomy" id="2793076"/>
    <lineage>
        <taxon>Bacteria</taxon>
        <taxon>Pseudomonadati</taxon>
        <taxon>Pseudomonadota</taxon>
        <taxon>Betaproteobacteria</taxon>
        <taxon>Burkholderiales</taxon>
        <taxon>Burkholderiaceae</taxon>
        <taxon>Paraburkholderia</taxon>
    </lineage>
</organism>
<dbReference type="Pfam" id="PF05137">
    <property type="entry name" value="PilN"/>
    <property type="match status" value="1"/>
</dbReference>
<evidence type="ECO:0008006" key="3">
    <source>
        <dbReference type="Google" id="ProtNLM"/>
    </source>
</evidence>
<keyword evidence="2" id="KW-1185">Reference proteome</keyword>
<dbReference type="InterPro" id="IPR007813">
    <property type="entry name" value="PilN"/>
</dbReference>
<reference evidence="1 2" key="1">
    <citation type="submission" date="2021-02" db="EMBL/GenBank/DDBJ databases">
        <authorList>
            <person name="Vanwijnsberghe S."/>
        </authorList>
    </citation>
    <scope>NUCLEOTIDE SEQUENCE [LARGE SCALE GENOMIC DNA]</scope>
    <source>
        <strain evidence="1 2">R-69776</strain>
    </source>
</reference>